<proteinExistence type="predicted"/>
<gene>
    <name evidence="1" type="ORF">B0I08_101190</name>
</gene>
<organism evidence="1 2">
    <name type="scientific">Glaciihabitans tibetensis</name>
    <dbReference type="NCBI Taxonomy" id="1266600"/>
    <lineage>
        <taxon>Bacteria</taxon>
        <taxon>Bacillati</taxon>
        <taxon>Actinomycetota</taxon>
        <taxon>Actinomycetes</taxon>
        <taxon>Micrococcales</taxon>
        <taxon>Microbacteriaceae</taxon>
        <taxon>Glaciihabitans</taxon>
    </lineage>
</organism>
<keyword evidence="2" id="KW-1185">Reference proteome</keyword>
<comment type="caution">
    <text evidence="1">The sequence shown here is derived from an EMBL/GenBank/DDBJ whole genome shotgun (WGS) entry which is preliminary data.</text>
</comment>
<reference evidence="1 2" key="1">
    <citation type="submission" date="2018-03" db="EMBL/GenBank/DDBJ databases">
        <title>Genomic Encyclopedia of Type Strains, Phase III (KMG-III): the genomes of soil and plant-associated and newly described type strains.</title>
        <authorList>
            <person name="Whitman W."/>
        </authorList>
    </citation>
    <scope>NUCLEOTIDE SEQUENCE [LARGE SCALE GENOMIC DNA]</scope>
    <source>
        <strain evidence="1 2">CGMCC 1.12484</strain>
    </source>
</reference>
<dbReference type="RefSeq" id="WP_106208919.1">
    <property type="nucleotide sequence ID" value="NZ_PVTL01000001.1"/>
</dbReference>
<sequence length="91" mass="10064">MTNNTPQLAHGDEYIVFYQGGPYDGQNDTRISTDGTWDTELTVLAAVDGHETQQVYTVVKAVEVGDKVQVTYSWDAPESDALEDPNERGEL</sequence>
<protein>
    <submittedName>
        <fullName evidence="1">Uncharacterized protein</fullName>
    </submittedName>
</protein>
<evidence type="ECO:0000313" key="2">
    <source>
        <dbReference type="Proteomes" id="UP000237983"/>
    </source>
</evidence>
<name>A0A2T0VIK3_9MICO</name>
<dbReference type="EMBL" id="PVTL01000001">
    <property type="protein sequence ID" value="PRY70066.1"/>
    <property type="molecule type" value="Genomic_DNA"/>
</dbReference>
<accession>A0A2T0VIK3</accession>
<dbReference type="AlphaFoldDB" id="A0A2T0VIK3"/>
<dbReference type="Proteomes" id="UP000237983">
    <property type="component" value="Unassembled WGS sequence"/>
</dbReference>
<dbReference type="OrthoDB" id="5120845at2"/>
<evidence type="ECO:0000313" key="1">
    <source>
        <dbReference type="EMBL" id="PRY70066.1"/>
    </source>
</evidence>